<dbReference type="SUPFAM" id="SSF102114">
    <property type="entry name" value="Radical SAM enzymes"/>
    <property type="match status" value="1"/>
</dbReference>
<accession>A0A2S6MVD7</accession>
<reference evidence="1 2" key="1">
    <citation type="journal article" date="2018" name="Arch. Microbiol.">
        <title>New insights into the metabolic potential of the phototrophic purple bacterium Rhodopila globiformis DSM 161(T) from its draft genome sequence and evidence for a vanadium-dependent nitrogenase.</title>
        <authorList>
            <person name="Imhoff J.F."/>
            <person name="Rahn T."/>
            <person name="Kunzel S."/>
            <person name="Neulinger S.C."/>
        </authorList>
    </citation>
    <scope>NUCLEOTIDE SEQUENCE [LARGE SCALE GENOMIC DNA]</scope>
    <source>
        <strain evidence="1 2">DSM 161</strain>
    </source>
</reference>
<sequence length="245" mass="26637">MLYLAEIRRDGLPTGLIGFTGGEPFMNPALPAMLDDVLSGGFSALVLTNAMKPMRRTEAALLDLNQRFGKRLTIRVSLDHYTAPVHEAERGARTWQPALDGLLWLVRNGFETHVAARLLSGEPAERVRQGFGRLFAERGIGIDALDPVRLILFPDMGSARDVPEITEACWGILGRSPDSVMCASSRMVIRRRGADAPSVAACTLLPYDPRFELGTTLAEAVGAVALNHRYCAEFCVLGGAACSRR</sequence>
<gene>
    <name evidence="1" type="ORF">CCS01_30350</name>
</gene>
<dbReference type="Proteomes" id="UP000239724">
    <property type="component" value="Unassembled WGS sequence"/>
</dbReference>
<dbReference type="AlphaFoldDB" id="A0A2S6MVD7"/>
<keyword evidence="2" id="KW-1185">Reference proteome</keyword>
<evidence type="ECO:0000313" key="1">
    <source>
        <dbReference type="EMBL" id="PPQ26326.1"/>
    </source>
</evidence>
<dbReference type="InterPro" id="IPR013785">
    <property type="entry name" value="Aldolase_TIM"/>
</dbReference>
<dbReference type="InterPro" id="IPR058240">
    <property type="entry name" value="rSAM_sf"/>
</dbReference>
<evidence type="ECO:0008006" key="3">
    <source>
        <dbReference type="Google" id="ProtNLM"/>
    </source>
</evidence>
<evidence type="ECO:0000313" key="2">
    <source>
        <dbReference type="Proteomes" id="UP000239724"/>
    </source>
</evidence>
<dbReference type="Gene3D" id="3.20.20.70">
    <property type="entry name" value="Aldolase class I"/>
    <property type="match status" value="1"/>
</dbReference>
<proteinExistence type="predicted"/>
<protein>
    <recommendedName>
        <fullName evidence="3">Radical SAM protein</fullName>
    </recommendedName>
</protein>
<comment type="caution">
    <text evidence="1">The sequence shown here is derived from an EMBL/GenBank/DDBJ whole genome shotgun (WGS) entry which is preliminary data.</text>
</comment>
<name>A0A2S6MVD7_RHOGL</name>
<organism evidence="1 2">
    <name type="scientific">Rhodopila globiformis</name>
    <name type="common">Rhodopseudomonas globiformis</name>
    <dbReference type="NCBI Taxonomy" id="1071"/>
    <lineage>
        <taxon>Bacteria</taxon>
        <taxon>Pseudomonadati</taxon>
        <taxon>Pseudomonadota</taxon>
        <taxon>Alphaproteobacteria</taxon>
        <taxon>Acetobacterales</taxon>
        <taxon>Acetobacteraceae</taxon>
        <taxon>Rhodopila</taxon>
    </lineage>
</organism>
<dbReference type="EMBL" id="NHRY01000270">
    <property type="protein sequence ID" value="PPQ26326.1"/>
    <property type="molecule type" value="Genomic_DNA"/>
</dbReference>